<proteinExistence type="predicted"/>
<dbReference type="eggNOG" id="ENOG502QS46">
    <property type="taxonomic scope" value="Eukaryota"/>
</dbReference>
<keyword evidence="3" id="KW-0862">Zinc</keyword>
<sequence length="359" mass="41756">MSFPRKKKFDCKNLKNTETKEDNFYVDKIWFQCENENCLKWRLLSSEDAAQVDRNEPWFCFMNTDQNHNTCSAPEEFFPEETHVLKSGFKYVYSQLPIGSLVLVKFCNWPSWPAVLCLDPLMGEYVTCDLDGNVEQYHVEFLGNPHSRKWIKANSVGHYSITLKPEKCKFNKRWYETACQEAYLLYAFSHEQRLEMCLLSKRGMTLVDKPEANAKVAMKAKKKMKSSKNDNKYKKYGFRKNKRKGLFKYSFEIVCSDDALLKENMVVSETEDVLKDLEQMLKEAEEPVKTFGEADAYGNEIQAGRKVSLCNTEASEDIPCENQFEEDCLIIDGIAFRTGECIEDITDKFKEIDALMSQF</sequence>
<dbReference type="OrthoDB" id="757982at2759"/>
<dbReference type="GO" id="GO:0140002">
    <property type="term" value="F:histone H3K4me3 reader activity"/>
    <property type="evidence" value="ECO:0007669"/>
    <property type="project" value="Ensembl"/>
</dbReference>
<dbReference type="FunCoup" id="F7F6L4">
    <property type="interactions" value="476"/>
</dbReference>
<dbReference type="InParanoid" id="F7F6L4"/>
<dbReference type="SUPFAM" id="SSF63748">
    <property type="entry name" value="Tudor/PWWP/MBT"/>
    <property type="match status" value="1"/>
</dbReference>
<dbReference type="InterPro" id="IPR011124">
    <property type="entry name" value="Znf_CW"/>
</dbReference>
<accession>F7F6L4</accession>
<dbReference type="Bgee" id="ENSMODG00000023968">
    <property type="expression patterns" value="Expressed in spermatocyte and 14 other cell types or tissues"/>
</dbReference>
<dbReference type="Pfam" id="PF07496">
    <property type="entry name" value="zf-CW"/>
    <property type="match status" value="1"/>
</dbReference>
<dbReference type="RefSeq" id="XP_007505271.2">
    <property type="nucleotide sequence ID" value="XM_007505209.3"/>
</dbReference>
<dbReference type="Gene3D" id="3.30.40.100">
    <property type="match status" value="1"/>
</dbReference>
<evidence type="ECO:0000256" key="1">
    <source>
        <dbReference type="ARBA" id="ARBA00022723"/>
    </source>
</evidence>
<feature type="domain" description="PWWP" evidence="5">
    <location>
        <begin position="98"/>
        <end position="151"/>
    </location>
</feature>
<gene>
    <name evidence="7" type="primary">ZCWPW2</name>
</gene>
<feature type="domain" description="CW-type" evidence="6">
    <location>
        <begin position="24"/>
        <end position="79"/>
    </location>
</feature>
<dbReference type="PROSITE" id="PS50812">
    <property type="entry name" value="PWWP"/>
    <property type="match status" value="1"/>
</dbReference>
<evidence type="ECO:0000259" key="5">
    <source>
        <dbReference type="PROSITE" id="PS50812"/>
    </source>
</evidence>
<dbReference type="KEGG" id="mdo:100031861"/>
<dbReference type="Proteomes" id="UP000002280">
    <property type="component" value="Chromosome 8"/>
</dbReference>
<dbReference type="GO" id="GO:0008270">
    <property type="term" value="F:zinc ion binding"/>
    <property type="evidence" value="ECO:0007669"/>
    <property type="project" value="UniProtKB-KW"/>
</dbReference>
<dbReference type="HOGENOM" id="CLU_077983_1_0_1"/>
<keyword evidence="1" id="KW-0479">Metal-binding</keyword>
<dbReference type="OMA" id="HSRSWID"/>
<evidence type="ECO:0000313" key="8">
    <source>
        <dbReference type="Proteomes" id="UP000002280"/>
    </source>
</evidence>
<evidence type="ECO:0000256" key="4">
    <source>
        <dbReference type="PROSITE-ProRule" id="PRU00454"/>
    </source>
</evidence>
<dbReference type="CDD" id="cd20146">
    <property type="entry name" value="PWWP_ZCWPW2"/>
    <property type="match status" value="1"/>
</dbReference>
<dbReference type="GO" id="GO:0005634">
    <property type="term" value="C:nucleus"/>
    <property type="evidence" value="ECO:0000318"/>
    <property type="project" value="GO_Central"/>
</dbReference>
<dbReference type="CTD" id="152098"/>
<reference evidence="7 8" key="1">
    <citation type="journal article" date="2007" name="Nature">
        <title>Genome of the marsupial Monodelphis domestica reveals innovation in non-coding sequences.</title>
        <authorList>
            <person name="Mikkelsen T.S."/>
            <person name="Wakefield M.J."/>
            <person name="Aken B."/>
            <person name="Amemiya C.T."/>
            <person name="Chang J.L."/>
            <person name="Duke S."/>
            <person name="Garber M."/>
            <person name="Gentles A.J."/>
            <person name="Goodstadt L."/>
            <person name="Heger A."/>
            <person name="Jurka J."/>
            <person name="Kamal M."/>
            <person name="Mauceli E."/>
            <person name="Searle S.M."/>
            <person name="Sharpe T."/>
            <person name="Baker M.L."/>
            <person name="Batzer M.A."/>
            <person name="Benos P.V."/>
            <person name="Belov K."/>
            <person name="Clamp M."/>
            <person name="Cook A."/>
            <person name="Cuff J."/>
            <person name="Das R."/>
            <person name="Davidow L."/>
            <person name="Deakin J.E."/>
            <person name="Fazzari M.J."/>
            <person name="Glass J.L."/>
            <person name="Grabherr M."/>
            <person name="Greally J.M."/>
            <person name="Gu W."/>
            <person name="Hore T.A."/>
            <person name="Huttley G.A."/>
            <person name="Kleber M."/>
            <person name="Jirtle R.L."/>
            <person name="Koina E."/>
            <person name="Lee J.T."/>
            <person name="Mahony S."/>
            <person name="Marra M.A."/>
            <person name="Miller R.D."/>
            <person name="Nicholls R.D."/>
            <person name="Oda M."/>
            <person name="Papenfuss A.T."/>
            <person name="Parra Z.E."/>
            <person name="Pollock D.D."/>
            <person name="Ray D.A."/>
            <person name="Schein J.E."/>
            <person name="Speed T.P."/>
            <person name="Thompson K."/>
            <person name="VandeBerg J.L."/>
            <person name="Wade C.M."/>
            <person name="Walker J.A."/>
            <person name="Waters P.D."/>
            <person name="Webber C."/>
            <person name="Weidman J.R."/>
            <person name="Xie X."/>
            <person name="Zody M.C."/>
            <person name="Baldwin J."/>
            <person name="Abdouelleil A."/>
            <person name="Abdulkadir J."/>
            <person name="Abebe A."/>
            <person name="Abera B."/>
            <person name="Abreu J."/>
            <person name="Acer S.C."/>
            <person name="Aftuck L."/>
            <person name="Alexander A."/>
            <person name="An P."/>
            <person name="Anderson E."/>
            <person name="Anderson S."/>
            <person name="Arachi H."/>
            <person name="Azer M."/>
            <person name="Bachantsang P."/>
            <person name="Barry A."/>
            <person name="Bayul T."/>
            <person name="Berlin A."/>
            <person name="Bessette D."/>
            <person name="Bloom T."/>
            <person name="Bloom T."/>
            <person name="Boguslavskiy L."/>
            <person name="Bonnet C."/>
            <person name="Boukhgalter B."/>
            <person name="Bourzgui I."/>
            <person name="Brown A."/>
            <person name="Cahill P."/>
            <person name="Channer S."/>
            <person name="Cheshatsang Y."/>
            <person name="Chuda L."/>
            <person name="Citroen M."/>
            <person name="Collymore A."/>
            <person name="Cooke P."/>
            <person name="Costello M."/>
            <person name="D'Aco K."/>
            <person name="Daza R."/>
            <person name="De Haan G."/>
            <person name="DeGray S."/>
            <person name="DeMaso C."/>
            <person name="Dhargay N."/>
            <person name="Dooley K."/>
            <person name="Dooley E."/>
            <person name="Doricent M."/>
            <person name="Dorje P."/>
            <person name="Dorjee K."/>
            <person name="Dupes A."/>
            <person name="Elong R."/>
            <person name="Falk J."/>
            <person name="Farina A."/>
            <person name="Faro S."/>
            <person name="Ferguson D."/>
            <person name="Fisher S."/>
            <person name="Foley C.D."/>
            <person name="Franke A."/>
            <person name="Friedrich D."/>
            <person name="Gadbois L."/>
            <person name="Gearin G."/>
            <person name="Gearin C.R."/>
            <person name="Giannoukos G."/>
            <person name="Goode T."/>
            <person name="Graham J."/>
            <person name="Grandbois E."/>
            <person name="Grewal S."/>
            <person name="Gyaltsen K."/>
            <person name="Hafez N."/>
            <person name="Hagos B."/>
            <person name="Hall J."/>
            <person name="Henson C."/>
            <person name="Hollinger A."/>
            <person name="Honan T."/>
            <person name="Huard M.D."/>
            <person name="Hughes L."/>
            <person name="Hurhula B."/>
            <person name="Husby M.E."/>
            <person name="Kamat A."/>
            <person name="Kanga B."/>
            <person name="Kashin S."/>
            <person name="Khazanovich D."/>
            <person name="Kisner P."/>
            <person name="Lance K."/>
            <person name="Lara M."/>
            <person name="Lee W."/>
            <person name="Lennon N."/>
            <person name="Letendre F."/>
            <person name="LeVine R."/>
            <person name="Lipovsky A."/>
            <person name="Liu X."/>
            <person name="Liu J."/>
            <person name="Liu S."/>
            <person name="Lokyitsang T."/>
            <person name="Lokyitsang Y."/>
            <person name="Lubonja R."/>
            <person name="Lui A."/>
            <person name="MacDonald P."/>
            <person name="Magnisalis V."/>
            <person name="Maru K."/>
            <person name="Matthews C."/>
            <person name="McCusker W."/>
            <person name="McDonough S."/>
            <person name="Mehta T."/>
            <person name="Meldrim J."/>
            <person name="Meneus L."/>
            <person name="Mihai O."/>
            <person name="Mihalev A."/>
            <person name="Mihova T."/>
            <person name="Mittelman R."/>
            <person name="Mlenga V."/>
            <person name="Montmayeur A."/>
            <person name="Mulrain L."/>
            <person name="Navidi A."/>
            <person name="Naylor J."/>
            <person name="Negash T."/>
            <person name="Nguyen T."/>
            <person name="Nguyen N."/>
            <person name="Nicol R."/>
            <person name="Norbu C."/>
            <person name="Norbu N."/>
            <person name="Novod N."/>
            <person name="O'Neill B."/>
            <person name="Osman S."/>
            <person name="Markiewicz E."/>
            <person name="Oyono O.L."/>
            <person name="Patti C."/>
            <person name="Phunkhang P."/>
            <person name="Pierre F."/>
            <person name="Priest M."/>
            <person name="Raghuraman S."/>
            <person name="Rege F."/>
            <person name="Reyes R."/>
            <person name="Rise C."/>
            <person name="Rogov P."/>
            <person name="Ross K."/>
            <person name="Ryan E."/>
            <person name="Settipalli S."/>
            <person name="Shea T."/>
            <person name="Sherpa N."/>
            <person name="Shi L."/>
            <person name="Shih D."/>
            <person name="Sparrow T."/>
            <person name="Spaulding J."/>
            <person name="Stalker J."/>
            <person name="Stange-Thomann N."/>
            <person name="Stavropoulos S."/>
            <person name="Stone C."/>
            <person name="Strader C."/>
            <person name="Tesfaye S."/>
            <person name="Thomson T."/>
            <person name="Thoulutsang Y."/>
            <person name="Thoulutsang D."/>
            <person name="Topham K."/>
            <person name="Topping I."/>
            <person name="Tsamla T."/>
            <person name="Vassiliev H."/>
            <person name="Vo A."/>
            <person name="Wangchuk T."/>
            <person name="Wangdi T."/>
            <person name="Weiand M."/>
            <person name="Wilkinson J."/>
            <person name="Wilson A."/>
            <person name="Yadav S."/>
            <person name="Young G."/>
            <person name="Yu Q."/>
            <person name="Zembek L."/>
            <person name="Zhong D."/>
            <person name="Zimmer A."/>
            <person name="Zwirko Z."/>
            <person name="Jaffe D.B."/>
            <person name="Alvarez P."/>
            <person name="Brockman W."/>
            <person name="Butler J."/>
            <person name="Chin C."/>
            <person name="Gnerre S."/>
            <person name="MacCallum I."/>
            <person name="Graves J.A."/>
            <person name="Ponting C.P."/>
            <person name="Breen M."/>
            <person name="Samollow P.B."/>
            <person name="Lander E.S."/>
            <person name="Lindblad-Toh K."/>
        </authorList>
    </citation>
    <scope>NUCLEOTIDE SEQUENCE [LARGE SCALE GENOMIC DNA]</scope>
</reference>
<keyword evidence="2 4" id="KW-0863">Zinc-finger</keyword>
<dbReference type="GeneID" id="100031861"/>
<name>F7F6L4_MONDO</name>
<organism evidence="7 8">
    <name type="scientific">Monodelphis domestica</name>
    <name type="common">Gray short-tailed opossum</name>
    <dbReference type="NCBI Taxonomy" id="13616"/>
    <lineage>
        <taxon>Eukaryota</taxon>
        <taxon>Metazoa</taxon>
        <taxon>Chordata</taxon>
        <taxon>Craniata</taxon>
        <taxon>Vertebrata</taxon>
        <taxon>Euteleostomi</taxon>
        <taxon>Mammalia</taxon>
        <taxon>Metatheria</taxon>
        <taxon>Didelphimorphia</taxon>
        <taxon>Didelphidae</taxon>
        <taxon>Monodelphis</taxon>
    </lineage>
</organism>
<evidence type="ECO:0000313" key="7">
    <source>
        <dbReference type="Ensembl" id="ENSMODP00000032422.2"/>
    </source>
</evidence>
<protein>
    <submittedName>
        <fullName evidence="7">Zinc finger CW-type and PWWP domain containing 2</fullName>
    </submittedName>
</protein>
<dbReference type="Ensembl" id="ENSMODT00000034004.3">
    <property type="protein sequence ID" value="ENSMODP00000032422.2"/>
    <property type="gene ID" value="ENSMODG00000023968.3"/>
</dbReference>
<reference evidence="7" key="3">
    <citation type="submission" date="2025-09" db="UniProtKB">
        <authorList>
            <consortium name="Ensembl"/>
        </authorList>
    </citation>
    <scope>IDENTIFICATION</scope>
</reference>
<dbReference type="STRING" id="13616.ENSMODP00000032422"/>
<evidence type="ECO:0000256" key="2">
    <source>
        <dbReference type="ARBA" id="ARBA00022771"/>
    </source>
</evidence>
<dbReference type="Gene3D" id="2.30.30.140">
    <property type="match status" value="1"/>
</dbReference>
<evidence type="ECO:0000256" key="3">
    <source>
        <dbReference type="ARBA" id="ARBA00022833"/>
    </source>
</evidence>
<keyword evidence="8" id="KW-1185">Reference proteome</keyword>
<dbReference type="InterPro" id="IPR000313">
    <property type="entry name" value="PWWP_dom"/>
</dbReference>
<dbReference type="SMART" id="SM00293">
    <property type="entry name" value="PWWP"/>
    <property type="match status" value="1"/>
</dbReference>
<reference evidence="7" key="2">
    <citation type="submission" date="2025-08" db="UniProtKB">
        <authorList>
            <consortium name="Ensembl"/>
        </authorList>
    </citation>
    <scope>IDENTIFICATION</scope>
</reference>
<dbReference type="AlphaFoldDB" id="F7F6L4"/>
<dbReference type="PANTHER" id="PTHR15999">
    <property type="entry name" value="ZINC FINGER CW-TYPE PWWP DOMAIN PROTEIN 1"/>
    <property type="match status" value="1"/>
</dbReference>
<dbReference type="InterPro" id="IPR042778">
    <property type="entry name" value="ZCWPW1/ZCWPW2"/>
</dbReference>
<dbReference type="PANTHER" id="PTHR15999:SF6">
    <property type="entry name" value="ZINC FINGER CW-TYPE PWWP DOMAIN PROTEIN 2"/>
    <property type="match status" value="1"/>
</dbReference>
<dbReference type="PROSITE" id="PS51050">
    <property type="entry name" value="ZF_CW"/>
    <property type="match status" value="1"/>
</dbReference>
<dbReference type="Pfam" id="PF00855">
    <property type="entry name" value="PWWP"/>
    <property type="match status" value="1"/>
</dbReference>
<dbReference type="GeneTree" id="ENSGT00560000077278"/>
<evidence type="ECO:0000259" key="6">
    <source>
        <dbReference type="PROSITE" id="PS51050"/>
    </source>
</evidence>